<gene>
    <name evidence="4" type="ORF">TPC1_11864</name>
</gene>
<dbReference type="InterPro" id="IPR050227">
    <property type="entry name" value="Rab"/>
</dbReference>
<dbReference type="Gene3D" id="1.10.418.10">
    <property type="entry name" value="Calponin-like domain"/>
    <property type="match status" value="1"/>
</dbReference>
<dbReference type="GO" id="GO:0005525">
    <property type="term" value="F:GTP binding"/>
    <property type="evidence" value="ECO:0007669"/>
    <property type="project" value="UniProtKB-KW"/>
</dbReference>
<dbReference type="SMART" id="SM00175">
    <property type="entry name" value="RAB"/>
    <property type="match status" value="1"/>
</dbReference>
<dbReference type="SUPFAM" id="SSF52540">
    <property type="entry name" value="P-loop containing nucleoside triphosphate hydrolases"/>
    <property type="match status" value="1"/>
</dbReference>
<name>A0A146KIY7_9EUKA</name>
<dbReference type="NCBIfam" id="TIGR00231">
    <property type="entry name" value="small_GTP"/>
    <property type="match status" value="1"/>
</dbReference>
<dbReference type="EMBL" id="GDID01001387">
    <property type="protein sequence ID" value="JAP95219.1"/>
    <property type="molecule type" value="Transcribed_RNA"/>
</dbReference>
<dbReference type="PANTHER" id="PTHR47977">
    <property type="entry name" value="RAS-RELATED PROTEIN RAB"/>
    <property type="match status" value="1"/>
</dbReference>
<dbReference type="InterPro" id="IPR001715">
    <property type="entry name" value="CH_dom"/>
</dbReference>
<dbReference type="InterPro" id="IPR027417">
    <property type="entry name" value="P-loop_NTPase"/>
</dbReference>
<evidence type="ECO:0000259" key="3">
    <source>
        <dbReference type="PROSITE" id="PS50021"/>
    </source>
</evidence>
<dbReference type="Gene3D" id="3.40.50.300">
    <property type="entry name" value="P-loop containing nucleotide triphosphate hydrolases"/>
    <property type="match status" value="1"/>
</dbReference>
<dbReference type="CDD" id="cd00014">
    <property type="entry name" value="CH_SF"/>
    <property type="match status" value="1"/>
</dbReference>
<dbReference type="GO" id="GO:0003924">
    <property type="term" value="F:GTPase activity"/>
    <property type="evidence" value="ECO:0007669"/>
    <property type="project" value="InterPro"/>
</dbReference>
<keyword evidence="1" id="KW-0547">Nucleotide-binding</keyword>
<dbReference type="AlphaFoldDB" id="A0A146KIY7"/>
<protein>
    <submittedName>
        <fullName evidence="4">Rab-like protein</fullName>
    </submittedName>
</protein>
<dbReference type="PRINTS" id="PR00449">
    <property type="entry name" value="RASTRNSFRMNG"/>
</dbReference>
<organism evidence="4">
    <name type="scientific">Trepomonas sp. PC1</name>
    <dbReference type="NCBI Taxonomy" id="1076344"/>
    <lineage>
        <taxon>Eukaryota</taxon>
        <taxon>Metamonada</taxon>
        <taxon>Diplomonadida</taxon>
        <taxon>Hexamitidae</taxon>
        <taxon>Hexamitinae</taxon>
        <taxon>Trepomonas</taxon>
    </lineage>
</organism>
<sequence>TPQNLSNTTIQRLASQKIQLSSEVEIAFNFLSTHFELEDSQSYNQAVKSGVLFCKLANKLKENSIQILEKKQTYFYMQNHKLFVDFLKSINFPDTILYDPQDMVKDTIPLFSLRKTVLILLVLAQKTVLGKQFAQRKEIKRIEEFDQIDQIHLHLDESLVTENSPPVEIQSPLSFQSPLILNPEQTPVQQKNIHFQPLNLSPTVPTHRTLYFRAAIIGSAGCGKTTIVKRLSGQETNEVKATLNLDIEKVTFSTIYNDEQINIQLTLLDTAGMERFNSMLQLRKIDFCFVVFSLDDTLSFYSVKQWMARVKKDNENVKFILVGNKCDCDRKVSAEEVENKLEEEKFEQYVECSAKVGFGLRKLLDLPWFEGEQEQVLTEKKKGCC</sequence>
<feature type="domain" description="Calponin-homology (CH)" evidence="3">
    <location>
        <begin position="21"/>
        <end position="124"/>
    </location>
</feature>
<dbReference type="InterPro" id="IPR036872">
    <property type="entry name" value="CH_dom_sf"/>
</dbReference>
<dbReference type="SMART" id="SM00173">
    <property type="entry name" value="RAS"/>
    <property type="match status" value="1"/>
</dbReference>
<dbReference type="CDD" id="cd00154">
    <property type="entry name" value="Rab"/>
    <property type="match status" value="1"/>
</dbReference>
<dbReference type="Pfam" id="PF00071">
    <property type="entry name" value="Ras"/>
    <property type="match status" value="1"/>
</dbReference>
<dbReference type="PROSITE" id="PS50021">
    <property type="entry name" value="CH"/>
    <property type="match status" value="1"/>
</dbReference>
<dbReference type="Pfam" id="PF00307">
    <property type="entry name" value="CH"/>
    <property type="match status" value="1"/>
</dbReference>
<feature type="non-terminal residue" evidence="4">
    <location>
        <position position="1"/>
    </location>
</feature>
<evidence type="ECO:0000256" key="2">
    <source>
        <dbReference type="ARBA" id="ARBA00023134"/>
    </source>
</evidence>
<evidence type="ECO:0000313" key="4">
    <source>
        <dbReference type="EMBL" id="JAP95219.1"/>
    </source>
</evidence>
<evidence type="ECO:0000256" key="1">
    <source>
        <dbReference type="ARBA" id="ARBA00022741"/>
    </source>
</evidence>
<dbReference type="InterPro" id="IPR001806">
    <property type="entry name" value="Small_GTPase"/>
</dbReference>
<proteinExistence type="predicted"/>
<reference evidence="4" key="1">
    <citation type="submission" date="2015-07" db="EMBL/GenBank/DDBJ databases">
        <title>Adaptation to a free-living lifestyle via gene acquisitions in the diplomonad Trepomonas sp. PC1.</title>
        <authorList>
            <person name="Xu F."/>
            <person name="Jerlstrom-Hultqvist J."/>
            <person name="Kolisko M."/>
            <person name="Simpson A.G.B."/>
            <person name="Roger A.J."/>
            <person name="Svard S.G."/>
            <person name="Andersson J.O."/>
        </authorList>
    </citation>
    <scope>NUCLEOTIDE SEQUENCE</scope>
    <source>
        <strain evidence="4">PC1</strain>
    </source>
</reference>
<dbReference type="InterPro" id="IPR005225">
    <property type="entry name" value="Small_GTP-bd"/>
</dbReference>
<keyword evidence="2" id="KW-0342">GTP-binding</keyword>
<dbReference type="SUPFAM" id="SSF47576">
    <property type="entry name" value="Calponin-homology domain, CH-domain"/>
    <property type="match status" value="1"/>
</dbReference>
<dbReference type="PROSITE" id="PS51419">
    <property type="entry name" value="RAB"/>
    <property type="match status" value="1"/>
</dbReference>
<dbReference type="SMART" id="SM00174">
    <property type="entry name" value="RHO"/>
    <property type="match status" value="1"/>
</dbReference>
<accession>A0A146KIY7</accession>